<name>A0A4Q0XYK5_9BACT</name>
<comment type="caution">
    <text evidence="1">The sequence shown here is derived from an EMBL/GenBank/DDBJ whole genome shotgun (WGS) entry which is preliminary data.</text>
</comment>
<dbReference type="Gene3D" id="1.20.90.10">
    <property type="entry name" value="Phospholipase A2 domain"/>
    <property type="match status" value="1"/>
</dbReference>
<dbReference type="Proteomes" id="UP000290172">
    <property type="component" value="Unassembled WGS sequence"/>
</dbReference>
<dbReference type="GO" id="GO:0004623">
    <property type="term" value="F:phospholipase A2 activity"/>
    <property type="evidence" value="ECO:0007669"/>
    <property type="project" value="InterPro"/>
</dbReference>
<gene>
    <name evidence="1" type="ORF">CRV08_16105</name>
</gene>
<dbReference type="GO" id="GO:0050482">
    <property type="term" value="P:arachidonate secretion"/>
    <property type="evidence" value="ECO:0007669"/>
    <property type="project" value="InterPro"/>
</dbReference>
<evidence type="ECO:0000313" key="2">
    <source>
        <dbReference type="Proteomes" id="UP000290172"/>
    </source>
</evidence>
<dbReference type="AlphaFoldDB" id="A0A4Q0XYK5"/>
<sequence>MKVTLYAHPDYWDLSEEKKKEVCNGCGAKGAWYNFLIPGKIFKEPCDIHDFDYERGESEKDKIEADRRFIQNMKRIVAATDNKLLKKYRRVKARAFFKSVKDFGDEAFWADKVIDKKNSKGKEIEI</sequence>
<organism evidence="1 2">
    <name type="scientific">Halarcobacter ebronensis</name>
    <dbReference type="NCBI Taxonomy" id="1462615"/>
    <lineage>
        <taxon>Bacteria</taxon>
        <taxon>Pseudomonadati</taxon>
        <taxon>Campylobacterota</taxon>
        <taxon>Epsilonproteobacteria</taxon>
        <taxon>Campylobacterales</taxon>
        <taxon>Arcobacteraceae</taxon>
        <taxon>Halarcobacter</taxon>
    </lineage>
</organism>
<accession>A0A4Q0XYK5</accession>
<dbReference type="RefSeq" id="WP_128983895.1">
    <property type="nucleotide sequence ID" value="NZ_PDKJ01000100.1"/>
</dbReference>
<proteinExistence type="predicted"/>
<protein>
    <submittedName>
        <fullName evidence="1">Uncharacterized protein</fullName>
    </submittedName>
</protein>
<dbReference type="GO" id="GO:0006644">
    <property type="term" value="P:phospholipid metabolic process"/>
    <property type="evidence" value="ECO:0007669"/>
    <property type="project" value="InterPro"/>
</dbReference>
<evidence type="ECO:0000313" key="1">
    <source>
        <dbReference type="EMBL" id="RXJ61834.1"/>
    </source>
</evidence>
<dbReference type="SUPFAM" id="SSF48619">
    <property type="entry name" value="Phospholipase A2, PLA2"/>
    <property type="match status" value="1"/>
</dbReference>
<dbReference type="EMBL" id="PDKJ01000100">
    <property type="protein sequence ID" value="RXJ61834.1"/>
    <property type="molecule type" value="Genomic_DNA"/>
</dbReference>
<reference evidence="1 2" key="1">
    <citation type="submission" date="2017-10" db="EMBL/GenBank/DDBJ databases">
        <title>Genomics of the genus Arcobacter.</title>
        <authorList>
            <person name="Perez-Cataluna A."/>
            <person name="Figueras M.J."/>
        </authorList>
    </citation>
    <scope>NUCLEOTIDE SEQUENCE [LARGE SCALE GENOMIC DNA]</scope>
    <source>
        <strain evidence="1 2">CECT 8993</strain>
    </source>
</reference>
<dbReference type="InterPro" id="IPR036444">
    <property type="entry name" value="PLipase_A2_dom_sf"/>
</dbReference>